<evidence type="ECO:0000256" key="4">
    <source>
        <dbReference type="ARBA" id="ARBA00013273"/>
    </source>
</evidence>
<dbReference type="Pfam" id="PF00919">
    <property type="entry name" value="UPF0004"/>
    <property type="match status" value="1"/>
</dbReference>
<evidence type="ECO:0000259" key="17">
    <source>
        <dbReference type="PROSITE" id="PS51449"/>
    </source>
</evidence>
<dbReference type="Proteomes" id="UP001515480">
    <property type="component" value="Unassembled WGS sequence"/>
</dbReference>
<evidence type="ECO:0000256" key="5">
    <source>
        <dbReference type="ARBA" id="ARBA00018810"/>
    </source>
</evidence>
<comment type="similarity">
    <text evidence="3">Belongs to the methylthiotransferase family. CDKAL1 subfamily.</text>
</comment>
<dbReference type="PROSITE" id="PS50926">
    <property type="entry name" value="TRAM"/>
    <property type="match status" value="1"/>
</dbReference>
<dbReference type="GO" id="GO:0005783">
    <property type="term" value="C:endoplasmic reticulum"/>
    <property type="evidence" value="ECO:0007669"/>
    <property type="project" value="TreeGrafter"/>
</dbReference>
<accession>A0AB34IDN6</accession>
<feature type="domain" description="TRAM" evidence="16">
    <location>
        <begin position="444"/>
        <end position="506"/>
    </location>
</feature>
<dbReference type="InterPro" id="IPR002792">
    <property type="entry name" value="TRAM_dom"/>
</dbReference>
<keyword evidence="7" id="KW-0808">Transferase</keyword>
<feature type="compositionally biased region" description="Basic and acidic residues" evidence="15">
    <location>
        <begin position="21"/>
        <end position="36"/>
    </location>
</feature>
<dbReference type="GO" id="GO:0046872">
    <property type="term" value="F:metal ion binding"/>
    <property type="evidence" value="ECO:0007669"/>
    <property type="project" value="UniProtKB-KW"/>
</dbReference>
<evidence type="ECO:0000259" key="16">
    <source>
        <dbReference type="PROSITE" id="PS50926"/>
    </source>
</evidence>
<dbReference type="GO" id="GO:0035598">
    <property type="term" value="F:tRNA (N(6)-L-threonylcarbamoyladenosine(37)-C(2))-methylthiotransferase activity"/>
    <property type="evidence" value="ECO:0007669"/>
    <property type="project" value="UniProtKB-EC"/>
</dbReference>
<dbReference type="SFLD" id="SFLDS00029">
    <property type="entry name" value="Radical_SAM"/>
    <property type="match status" value="1"/>
</dbReference>
<organism evidence="19 20">
    <name type="scientific">Prymnesium parvum</name>
    <name type="common">Toxic golden alga</name>
    <dbReference type="NCBI Taxonomy" id="97485"/>
    <lineage>
        <taxon>Eukaryota</taxon>
        <taxon>Haptista</taxon>
        <taxon>Haptophyta</taxon>
        <taxon>Prymnesiophyceae</taxon>
        <taxon>Prymnesiales</taxon>
        <taxon>Prymnesiaceae</taxon>
        <taxon>Prymnesium</taxon>
    </lineage>
</organism>
<protein>
    <recommendedName>
        <fullName evidence="5">Threonylcarbamoyladenosine tRNA methylthiotransferase</fullName>
        <ecNumber evidence="4">2.8.4.5</ecNumber>
    </recommendedName>
    <alternativeName>
        <fullName evidence="13">tRNA-t(6)A37 methylthiotransferase</fullName>
    </alternativeName>
</protein>
<feature type="compositionally biased region" description="Basic and acidic residues" evidence="15">
    <location>
        <begin position="540"/>
        <end position="553"/>
    </location>
</feature>
<evidence type="ECO:0000256" key="8">
    <source>
        <dbReference type="ARBA" id="ARBA00022691"/>
    </source>
</evidence>
<evidence type="ECO:0000256" key="14">
    <source>
        <dbReference type="ARBA" id="ARBA00051661"/>
    </source>
</evidence>
<evidence type="ECO:0000256" key="6">
    <source>
        <dbReference type="ARBA" id="ARBA00022485"/>
    </source>
</evidence>
<keyword evidence="20" id="KW-1185">Reference proteome</keyword>
<dbReference type="GO" id="GO:0051539">
    <property type="term" value="F:4 iron, 4 sulfur cluster binding"/>
    <property type="evidence" value="ECO:0007669"/>
    <property type="project" value="UniProtKB-KW"/>
</dbReference>
<dbReference type="InterPro" id="IPR023404">
    <property type="entry name" value="rSAM_horseshoe"/>
</dbReference>
<dbReference type="FunFam" id="3.80.30.20:FF:000002">
    <property type="entry name" value="threonylcarbamoyladenosine tRNA methylthiotransferase isoform X2"/>
    <property type="match status" value="1"/>
</dbReference>
<dbReference type="EMBL" id="JBGBPQ010000030">
    <property type="protein sequence ID" value="KAL1495882.1"/>
    <property type="molecule type" value="Genomic_DNA"/>
</dbReference>
<dbReference type="PANTHER" id="PTHR11918:SF45">
    <property type="entry name" value="THREONYLCARBAMOYLADENOSINE TRNA METHYLTHIOTRANSFERASE"/>
    <property type="match status" value="1"/>
</dbReference>
<evidence type="ECO:0000256" key="3">
    <source>
        <dbReference type="ARBA" id="ARBA00008616"/>
    </source>
</evidence>
<evidence type="ECO:0000256" key="13">
    <source>
        <dbReference type="ARBA" id="ARBA00031213"/>
    </source>
</evidence>
<comment type="cofactor">
    <cofactor evidence="1">
        <name>[4Fe-4S] cluster</name>
        <dbReference type="ChEBI" id="CHEBI:49883"/>
    </cofactor>
</comment>
<dbReference type="InterPro" id="IPR013848">
    <property type="entry name" value="Methylthiotransferase_N"/>
</dbReference>
<keyword evidence="10" id="KW-0479">Metal-binding</keyword>
<dbReference type="Pfam" id="PF04055">
    <property type="entry name" value="Radical_SAM"/>
    <property type="match status" value="1"/>
</dbReference>
<dbReference type="Gene3D" id="3.80.30.20">
    <property type="entry name" value="tm_1862 like domain"/>
    <property type="match status" value="1"/>
</dbReference>
<evidence type="ECO:0000256" key="11">
    <source>
        <dbReference type="ARBA" id="ARBA00023004"/>
    </source>
</evidence>
<name>A0AB34IDN6_PRYPA</name>
<evidence type="ECO:0000256" key="7">
    <source>
        <dbReference type="ARBA" id="ARBA00022679"/>
    </source>
</evidence>
<keyword evidence="11" id="KW-0408">Iron</keyword>
<dbReference type="Gene3D" id="3.40.50.12160">
    <property type="entry name" value="Methylthiotransferase, N-terminal domain"/>
    <property type="match status" value="1"/>
</dbReference>
<feature type="region of interest" description="Disordered" evidence="15">
    <location>
        <begin position="527"/>
        <end position="562"/>
    </location>
</feature>
<comment type="catalytic activity">
    <reaction evidence="14">
        <text>N(6)-L-threonylcarbamoyladenosine(37) in tRNA + (sulfur carrier)-SH + AH2 + 2 S-adenosyl-L-methionine = 2-methylsulfanyl-N(6)-L-threonylcarbamoyladenosine(37) in tRNA + (sulfur carrier)-H + 5'-deoxyadenosine + L-methionine + A + S-adenosyl-L-homocysteine + 2 H(+)</text>
        <dbReference type="Rhea" id="RHEA:37075"/>
        <dbReference type="Rhea" id="RHEA-COMP:10163"/>
        <dbReference type="Rhea" id="RHEA-COMP:11092"/>
        <dbReference type="Rhea" id="RHEA-COMP:14737"/>
        <dbReference type="Rhea" id="RHEA-COMP:14739"/>
        <dbReference type="ChEBI" id="CHEBI:13193"/>
        <dbReference type="ChEBI" id="CHEBI:15378"/>
        <dbReference type="ChEBI" id="CHEBI:17319"/>
        <dbReference type="ChEBI" id="CHEBI:17499"/>
        <dbReference type="ChEBI" id="CHEBI:29917"/>
        <dbReference type="ChEBI" id="CHEBI:57844"/>
        <dbReference type="ChEBI" id="CHEBI:57856"/>
        <dbReference type="ChEBI" id="CHEBI:59789"/>
        <dbReference type="ChEBI" id="CHEBI:64428"/>
        <dbReference type="ChEBI" id="CHEBI:74418"/>
        <dbReference type="ChEBI" id="CHEBI:74420"/>
        <dbReference type="EC" id="2.8.4.5"/>
    </reaction>
</comment>
<keyword evidence="6" id="KW-0004">4Fe-4S</keyword>
<dbReference type="SFLD" id="SFLDG01082">
    <property type="entry name" value="B12-binding_domain_containing"/>
    <property type="match status" value="1"/>
</dbReference>
<dbReference type="SUPFAM" id="SSF102114">
    <property type="entry name" value="Radical SAM enzymes"/>
    <property type="match status" value="1"/>
</dbReference>
<dbReference type="InterPro" id="IPR038135">
    <property type="entry name" value="Methylthiotransferase_N_sf"/>
</dbReference>
<dbReference type="NCBIfam" id="TIGR01578">
    <property type="entry name" value="MiaB-like-B"/>
    <property type="match status" value="1"/>
</dbReference>
<evidence type="ECO:0000259" key="18">
    <source>
        <dbReference type="PROSITE" id="PS51918"/>
    </source>
</evidence>
<evidence type="ECO:0000256" key="12">
    <source>
        <dbReference type="ARBA" id="ARBA00023014"/>
    </source>
</evidence>
<comment type="caution">
    <text evidence="19">The sequence shown here is derived from an EMBL/GenBank/DDBJ whole genome shotgun (WGS) entry which is preliminary data.</text>
</comment>
<proteinExistence type="inferred from homology"/>
<feature type="compositionally biased region" description="Low complexity" evidence="15">
    <location>
        <begin position="1"/>
        <end position="16"/>
    </location>
</feature>
<gene>
    <name evidence="19" type="ORF">AB1Y20_014526</name>
</gene>
<dbReference type="InterPro" id="IPR005839">
    <property type="entry name" value="Methylthiotransferase"/>
</dbReference>
<evidence type="ECO:0000256" key="15">
    <source>
        <dbReference type="SAM" id="MobiDB-lite"/>
    </source>
</evidence>
<dbReference type="InterPro" id="IPR006466">
    <property type="entry name" value="MiaB-like_arc_euk"/>
</dbReference>
<dbReference type="NCBIfam" id="TIGR00089">
    <property type="entry name" value="MiaB/RimO family radical SAM methylthiotransferase"/>
    <property type="match status" value="1"/>
</dbReference>
<feature type="region of interest" description="Disordered" evidence="15">
    <location>
        <begin position="1"/>
        <end position="36"/>
    </location>
</feature>
<keyword evidence="9" id="KW-0819">tRNA processing</keyword>
<dbReference type="InterPro" id="IPR006638">
    <property type="entry name" value="Elp3/MiaA/NifB-like_rSAM"/>
</dbReference>
<keyword evidence="12" id="KW-0411">Iron-sulfur</keyword>
<dbReference type="PANTHER" id="PTHR11918">
    <property type="entry name" value="RADICAL SAM PROTEINS"/>
    <property type="match status" value="1"/>
</dbReference>
<dbReference type="PROSITE" id="PS51449">
    <property type="entry name" value="MTTASE_N"/>
    <property type="match status" value="1"/>
</dbReference>
<evidence type="ECO:0000313" key="19">
    <source>
        <dbReference type="EMBL" id="KAL1495882.1"/>
    </source>
</evidence>
<dbReference type="EC" id="2.8.4.5" evidence="4"/>
<dbReference type="Pfam" id="PF01938">
    <property type="entry name" value="TRAM"/>
    <property type="match status" value="1"/>
</dbReference>
<feature type="domain" description="Radical SAM core" evidence="18">
    <location>
        <begin position="210"/>
        <end position="444"/>
    </location>
</feature>
<dbReference type="AlphaFoldDB" id="A0AB34IDN6"/>
<evidence type="ECO:0000256" key="9">
    <source>
        <dbReference type="ARBA" id="ARBA00022694"/>
    </source>
</evidence>
<evidence type="ECO:0000256" key="2">
    <source>
        <dbReference type="ARBA" id="ARBA00002399"/>
    </source>
</evidence>
<dbReference type="PROSITE" id="PS51918">
    <property type="entry name" value="RADICAL_SAM"/>
    <property type="match status" value="1"/>
</dbReference>
<dbReference type="InterPro" id="IPR058240">
    <property type="entry name" value="rSAM_sf"/>
</dbReference>
<feature type="domain" description="MTTase N-terminal" evidence="17">
    <location>
        <begin position="82"/>
        <end position="192"/>
    </location>
</feature>
<evidence type="ECO:0000256" key="1">
    <source>
        <dbReference type="ARBA" id="ARBA00001966"/>
    </source>
</evidence>
<comment type="function">
    <text evidence="2">Catalyzes the methylthiolation of N6-threonylcarbamoyladenosine (t(6)A), leading to the formation of 2-methylthio-N6-threonylcarbamoyladenosine (ms(2)t(6)A) at position 37 in tRNAs that read codons beginning with adenine.</text>
</comment>
<dbReference type="InterPro" id="IPR007197">
    <property type="entry name" value="rSAM"/>
</dbReference>
<dbReference type="SMART" id="SM00729">
    <property type="entry name" value="Elp3"/>
    <property type="match status" value="1"/>
</dbReference>
<evidence type="ECO:0000313" key="20">
    <source>
        <dbReference type="Proteomes" id="UP001515480"/>
    </source>
</evidence>
<evidence type="ECO:0000256" key="10">
    <source>
        <dbReference type="ARBA" id="ARBA00022723"/>
    </source>
</evidence>
<keyword evidence="8" id="KW-0949">S-adenosyl-L-methionine</keyword>
<sequence length="655" mass="70898">MGDVAAGRGEAAAAAPRSPPHRRDGAGERPADRPIADIEDFALAGGGERLSSGARGVRLRPRAAAATEESAAAAAEQVPGSHSIWVKTYGCSHNHSDSEYMCGLLAQYGYRLVGDELKGSADLWLVNSCTVKNPSQEHLASDVRRAKAANKPIVVAGCVSQAEPDLEFIAGLSIVGVQQIGRVVEVVRQALEGNTVRLLGKAERPELELPKIRKNRLVEIIACNTGCLGACTYCKTVHARGRLGSYPPAALASRVRTALSEGVVEVWLTSEDTGAYGRDIGSSMPELMQTLLEALPDGCMLRVGMTNPPYMLQHLDAIVRLLRHPRCYAFLHIPVQSGSNAVLTEMNREYTVEQFYQVAEKLLSEVPDMTIATDIICGFPGETEQDHAQTLAMLDRFRFPVVNISQFYPRPGTPAARMKRVPTHVVKERSREVSAFFASYTSHEHLLDSKQQVLVTDIASDGKHYVAHTKGYVQVLLAAHASLMGATALVRVTEVAKFYVRGHVLEIIHQPPRSLLADGQVASRAPAKSALHSSGDWEYDEGRGAHPAREHETTGTTCKDGHAGNGDGACSRAHCGNDDCGCVDPVENDDSHTDAPHSNTAHAPRKEDTCVTRRLFPGLQSWSLSRLVIPAVCMAISSFAVVRISRIWSQRALLP</sequence>
<reference evidence="19 20" key="1">
    <citation type="journal article" date="2024" name="Science">
        <title>Giant polyketide synthase enzymes in the biosynthesis of giant marine polyether toxins.</title>
        <authorList>
            <person name="Fallon T.R."/>
            <person name="Shende V.V."/>
            <person name="Wierzbicki I.H."/>
            <person name="Pendleton A.L."/>
            <person name="Watervoot N.F."/>
            <person name="Auber R.P."/>
            <person name="Gonzalez D.J."/>
            <person name="Wisecaver J.H."/>
            <person name="Moore B.S."/>
        </authorList>
    </citation>
    <scope>NUCLEOTIDE SEQUENCE [LARGE SCALE GENOMIC DNA]</scope>
    <source>
        <strain evidence="19 20">12B1</strain>
    </source>
</reference>